<gene>
    <name evidence="5" type="ORF">EB796_016843</name>
</gene>
<feature type="compositionally biased region" description="Basic and acidic residues" evidence="3">
    <location>
        <begin position="294"/>
        <end position="334"/>
    </location>
</feature>
<dbReference type="InterPro" id="IPR011989">
    <property type="entry name" value="ARM-like"/>
</dbReference>
<evidence type="ECO:0000313" key="6">
    <source>
        <dbReference type="Proteomes" id="UP000593567"/>
    </source>
</evidence>
<organism evidence="5 6">
    <name type="scientific">Bugula neritina</name>
    <name type="common">Brown bryozoan</name>
    <name type="synonym">Sertularia neritina</name>
    <dbReference type="NCBI Taxonomy" id="10212"/>
    <lineage>
        <taxon>Eukaryota</taxon>
        <taxon>Metazoa</taxon>
        <taxon>Spiralia</taxon>
        <taxon>Lophotrochozoa</taxon>
        <taxon>Bryozoa</taxon>
        <taxon>Gymnolaemata</taxon>
        <taxon>Cheilostomatida</taxon>
        <taxon>Flustrina</taxon>
        <taxon>Buguloidea</taxon>
        <taxon>Bugulidae</taxon>
        <taxon>Bugula</taxon>
    </lineage>
</organism>
<dbReference type="Pfam" id="PF24768">
    <property type="entry name" value="ARM_ARMC5"/>
    <property type="match status" value="1"/>
</dbReference>
<dbReference type="PANTHER" id="PTHR46618:SF1">
    <property type="entry name" value="ARMADILLO REPEAT-CONTAINING PROTEIN 3"/>
    <property type="match status" value="1"/>
</dbReference>
<evidence type="ECO:0000256" key="1">
    <source>
        <dbReference type="ARBA" id="ARBA00022737"/>
    </source>
</evidence>
<dbReference type="PROSITE" id="PS50176">
    <property type="entry name" value="ARM_REPEAT"/>
    <property type="match status" value="2"/>
</dbReference>
<feature type="repeat" description="ARM" evidence="2">
    <location>
        <begin position="450"/>
        <end position="492"/>
    </location>
</feature>
<dbReference type="EMBL" id="VXIV02002524">
    <property type="protein sequence ID" value="KAF6024856.1"/>
    <property type="molecule type" value="Genomic_DNA"/>
</dbReference>
<feature type="domain" description="ARMC5-like ARM-repeats" evidence="4">
    <location>
        <begin position="344"/>
        <end position="547"/>
    </location>
</feature>
<protein>
    <submittedName>
        <fullName evidence="5">ARMC3</fullName>
    </submittedName>
</protein>
<keyword evidence="1" id="KW-0677">Repeat</keyword>
<evidence type="ECO:0000256" key="2">
    <source>
        <dbReference type="PROSITE-ProRule" id="PRU00259"/>
    </source>
</evidence>
<dbReference type="SUPFAM" id="SSF48371">
    <property type="entry name" value="ARM repeat"/>
    <property type="match status" value="2"/>
</dbReference>
<name>A0A7J7JGX8_BUGNE</name>
<feature type="region of interest" description="Disordered" evidence="3">
    <location>
        <begin position="288"/>
        <end position="344"/>
    </location>
</feature>
<accession>A0A7J7JGX8</accession>
<sequence length="606" mass="66290">MGKKEKKETKAPPSDVFDTLTVDANQAATCVLMLDSPEEDVLAKSCEALYKFVEKGEDNKKVLLDLGAVEHFLRLLQHDDRIVRRNACMVFGLMTSHGDVRKMLRKREEVIPCMINLMSPEEDTLCHEFSAMALNNMATDYTSKVVIFNHEGMEALIRGMSESDPDVQRNSVEAISSLLQDYQARAGIRELSGIAPILDLTKSEYPVIQELALVALERVTQDAENRAVFREIDGLTQMVQFIGNSEYKDLHVLAVIVLSNCLEDIESVEAIKDSGGLSKLVAYITDVPPPEDEGDKKKAGGKDKKGGKSGKEGKPKSGKGKGDDKKAKVEETEHVPTLPDVKQHAAKAIGRAAKSTENKKVLHEAEVEKMFIHLFSHEDVKVQAAAVEALGIMAEFGLSRDSIIGWEGMEPLVKMLKREDQPELLEAATLALANLTNGSANNVHEIVNLGGIDSLISLLSYNKDTVISNTCVILTNMSTHEEVRVAIQKAGIIHSILHPLQSSNCDVQAKAAMTVAAFVIDSELRTEFRTNGGLELLVSMLQSADHAVRRNSSWAVSICAVDEPTATVVASLGGIETLQAIQMSSTRKNAYTEAALDRLLKPQPLR</sequence>
<evidence type="ECO:0000256" key="3">
    <source>
        <dbReference type="SAM" id="MobiDB-lite"/>
    </source>
</evidence>
<dbReference type="Gene3D" id="1.25.10.10">
    <property type="entry name" value="Leucine-rich Repeat Variant"/>
    <property type="match status" value="3"/>
</dbReference>
<dbReference type="InterPro" id="IPR055445">
    <property type="entry name" value="ARM_ARMC5"/>
</dbReference>
<dbReference type="Pfam" id="PF00514">
    <property type="entry name" value="Arm"/>
    <property type="match status" value="1"/>
</dbReference>
<dbReference type="InterPro" id="IPR016024">
    <property type="entry name" value="ARM-type_fold"/>
</dbReference>
<feature type="repeat" description="ARM" evidence="2">
    <location>
        <begin position="407"/>
        <end position="451"/>
    </location>
</feature>
<evidence type="ECO:0000313" key="5">
    <source>
        <dbReference type="EMBL" id="KAF6024856.1"/>
    </source>
</evidence>
<dbReference type="SMART" id="SM00185">
    <property type="entry name" value="ARM"/>
    <property type="match status" value="9"/>
</dbReference>
<keyword evidence="6" id="KW-1185">Reference proteome</keyword>
<dbReference type="PANTHER" id="PTHR46618">
    <property type="entry name" value="ARMADILLO REPEAT-CONTAINING PROTEIN 3"/>
    <property type="match status" value="1"/>
</dbReference>
<evidence type="ECO:0000259" key="4">
    <source>
        <dbReference type="Pfam" id="PF24768"/>
    </source>
</evidence>
<dbReference type="InterPro" id="IPR052441">
    <property type="entry name" value="Armadillo-Ser/Thr_Kinase"/>
</dbReference>
<dbReference type="Proteomes" id="UP000593567">
    <property type="component" value="Unassembled WGS sequence"/>
</dbReference>
<comment type="caution">
    <text evidence="5">The sequence shown here is derived from an EMBL/GenBank/DDBJ whole genome shotgun (WGS) entry which is preliminary data.</text>
</comment>
<proteinExistence type="predicted"/>
<dbReference type="AlphaFoldDB" id="A0A7J7JGX8"/>
<dbReference type="OrthoDB" id="7537227at2759"/>
<reference evidence="5" key="1">
    <citation type="submission" date="2020-06" db="EMBL/GenBank/DDBJ databases">
        <title>Draft genome of Bugula neritina, a colonial animal packing powerful symbionts and potential medicines.</title>
        <authorList>
            <person name="Rayko M."/>
        </authorList>
    </citation>
    <scope>NUCLEOTIDE SEQUENCE [LARGE SCALE GENOMIC DNA]</scope>
    <source>
        <strain evidence="5">Kwan_BN1</strain>
    </source>
</reference>
<dbReference type="InterPro" id="IPR000225">
    <property type="entry name" value="Armadillo"/>
</dbReference>